<accession>A0A8J7G721</accession>
<evidence type="ECO:0000313" key="2">
    <source>
        <dbReference type="Proteomes" id="UP000622653"/>
    </source>
</evidence>
<comment type="caution">
    <text evidence="1">The sequence shown here is derived from an EMBL/GenBank/DDBJ whole genome shotgun (WGS) entry which is preliminary data.</text>
</comment>
<dbReference type="Proteomes" id="UP000622653">
    <property type="component" value="Unassembled WGS sequence"/>
</dbReference>
<proteinExistence type="predicted"/>
<evidence type="ECO:0000313" key="1">
    <source>
        <dbReference type="EMBL" id="MBF4500358.1"/>
    </source>
</evidence>
<dbReference type="EMBL" id="JADKPV010000001">
    <property type="protein sequence ID" value="MBF4500358.1"/>
    <property type="molecule type" value="Genomic_DNA"/>
</dbReference>
<protein>
    <submittedName>
        <fullName evidence="1">Uncharacterized protein</fullName>
    </submittedName>
</protein>
<gene>
    <name evidence="1" type="ORF">IRY55_03190</name>
</gene>
<reference evidence="1" key="1">
    <citation type="submission" date="2020-11" db="EMBL/GenBank/DDBJ databases">
        <title>Multidrug resistant novel bacterium Savagea serpentis sp. nov., isolated from the scats of a vine snake (Ahaetulla nasuta).</title>
        <authorList>
            <person name="Venkata Ramana V."/>
            <person name="Vikas Patil S."/>
            <person name="Yogita Lugani V."/>
        </authorList>
    </citation>
    <scope>NUCLEOTIDE SEQUENCE</scope>
    <source>
        <strain evidence="1">SN6</strain>
    </source>
</reference>
<sequence length="108" mass="13336">MTTRKNRRWMEEEVLFVFETHCETKGQWNAEDVHFLQRMLAHFRLHDDAPVTRSTPSIRTRLRHFRRLEEGEETGVPELDREIWNMYRTENKRREAIRALYNTHLWKP</sequence>
<keyword evidence="2" id="KW-1185">Reference proteome</keyword>
<name>A0A8J7G721_9BACL</name>
<organism evidence="1 2">
    <name type="scientific">Savagea serpentis</name>
    <dbReference type="NCBI Taxonomy" id="2785297"/>
    <lineage>
        <taxon>Bacteria</taxon>
        <taxon>Bacillati</taxon>
        <taxon>Bacillota</taxon>
        <taxon>Bacilli</taxon>
        <taxon>Bacillales</taxon>
        <taxon>Caryophanaceae</taxon>
        <taxon>Savagea</taxon>
    </lineage>
</organism>
<dbReference type="AlphaFoldDB" id="A0A8J7G721"/>
<dbReference type="RefSeq" id="WP_194561801.1">
    <property type="nucleotide sequence ID" value="NZ_JADKPV010000001.1"/>
</dbReference>